<dbReference type="RefSeq" id="WP_111218133.1">
    <property type="nucleotide sequence ID" value="NZ_CP117256.1"/>
</dbReference>
<evidence type="ECO:0000313" key="2">
    <source>
        <dbReference type="Proteomes" id="UP000249499"/>
    </source>
</evidence>
<evidence type="ECO:0000313" key="1">
    <source>
        <dbReference type="EMBL" id="WFR97760.1"/>
    </source>
</evidence>
<sequence length="88" mass="9364">MEAASAATELAADHDDVEIGKNDLLRMGVAGEANISDVSDLLNLSRADIHFESADRGYGMRIGQHPEDQSAVDEFLAASGKLGGKRKH</sequence>
<keyword evidence="1" id="KW-0614">Plasmid</keyword>
<organism evidence="1 2">
    <name type="scientific">Rhizobium tumorigenes</name>
    <dbReference type="NCBI Taxonomy" id="2041385"/>
    <lineage>
        <taxon>Bacteria</taxon>
        <taxon>Pseudomonadati</taxon>
        <taxon>Pseudomonadota</taxon>
        <taxon>Alphaproteobacteria</taxon>
        <taxon>Hyphomicrobiales</taxon>
        <taxon>Rhizobiaceae</taxon>
        <taxon>Rhizobium/Agrobacterium group</taxon>
        <taxon>Rhizobium</taxon>
    </lineage>
</organism>
<protein>
    <submittedName>
        <fullName evidence="1">Uncharacterized protein</fullName>
    </submittedName>
</protein>
<gene>
    <name evidence="1" type="ORF">PR017_21610</name>
</gene>
<dbReference type="Proteomes" id="UP000249499">
    <property type="component" value="Plasmid pRt1078"/>
</dbReference>
<reference evidence="1 2" key="1">
    <citation type="journal article" date="2018" name="Sci. Rep.">
        <title>Rhizobium tumorigenes sp. nov., a novel plant tumorigenic bacterium isolated from cane gall tumors on thornless blackberry.</title>
        <authorList>
            <person name="Kuzmanovi N."/>
            <person name="Smalla K."/>
            <person name="Gronow S."/>
            <person name="PuBawska J."/>
        </authorList>
    </citation>
    <scope>NUCLEOTIDE SEQUENCE [LARGE SCALE GENOMIC DNA]</scope>
    <source>
        <strain evidence="1 2">1078</strain>
    </source>
</reference>
<proteinExistence type="predicted"/>
<dbReference type="EMBL" id="CP117256">
    <property type="protein sequence ID" value="WFR97760.1"/>
    <property type="molecule type" value="Genomic_DNA"/>
</dbReference>
<name>A0AAF1K8J3_9HYPH</name>
<geneLocation type="plasmid" evidence="1 2">
    <name>pRt1078</name>
</geneLocation>
<accession>A0AAF1K8J3</accession>
<reference evidence="2" key="2">
    <citation type="journal article" date="2023" name="MicrobiologyOpen">
        <title>Genomics of the tumorigenes clade of the family Rhizobiaceae and description of Rhizobium rhododendri sp. nov.</title>
        <authorList>
            <person name="Kuzmanovic N."/>
            <person name="diCenzo G.C."/>
            <person name="Bunk B."/>
            <person name="Sproeer C."/>
            <person name="Fruehling A."/>
            <person name="Neumann-Schaal M."/>
            <person name="Overmann J."/>
            <person name="Smalla K."/>
        </authorList>
    </citation>
    <scope>NUCLEOTIDE SEQUENCE [LARGE SCALE GENOMIC DNA]</scope>
    <source>
        <strain evidence="2">1078</strain>
        <plasmid evidence="2">pRt1078</plasmid>
    </source>
</reference>
<keyword evidence="2" id="KW-1185">Reference proteome</keyword>
<dbReference type="AlphaFoldDB" id="A0AAF1K8J3"/>
<dbReference type="KEGG" id="rtu:PR017_21610"/>